<evidence type="ECO:0000256" key="5">
    <source>
        <dbReference type="ARBA" id="ARBA00022792"/>
    </source>
</evidence>
<comment type="subcellular location">
    <subcellularLocation>
        <location evidence="1 14">Mitochondrion inner membrane</location>
        <topology evidence="1 14">Peripheral membrane protein</topology>
        <orientation evidence="1 14">Intermembrane side</orientation>
    </subcellularLocation>
</comment>
<keyword evidence="7 14" id="KW-0653">Protein transport</keyword>
<keyword evidence="17" id="KW-1185">Reference proteome</keyword>
<evidence type="ECO:0000256" key="1">
    <source>
        <dbReference type="ARBA" id="ARBA00004137"/>
    </source>
</evidence>
<dbReference type="FunFam" id="1.10.287.810:FF:000001">
    <property type="entry name" value="mitochondrial import inner membrane translocase subunit TIM13"/>
    <property type="match status" value="1"/>
</dbReference>
<evidence type="ECO:0000256" key="7">
    <source>
        <dbReference type="ARBA" id="ARBA00022927"/>
    </source>
</evidence>
<evidence type="ECO:0000256" key="3">
    <source>
        <dbReference type="ARBA" id="ARBA00022448"/>
    </source>
</evidence>
<evidence type="ECO:0000313" key="16">
    <source>
        <dbReference type="EMBL" id="KAK1751827.1"/>
    </source>
</evidence>
<evidence type="ECO:0000259" key="15">
    <source>
        <dbReference type="Pfam" id="PF02953"/>
    </source>
</evidence>
<evidence type="ECO:0000256" key="13">
    <source>
        <dbReference type="ARBA" id="ARBA00025862"/>
    </source>
</evidence>
<comment type="function">
    <text evidence="12">Mitochondrial intermembrane chaperone that participates in the import and insertion of some multi-pass transmembrane proteins into the mitochondrial inner membrane. Also required for the transfer of beta-barrel precursors from the TOM complex to the sorting and assembly machinery (SAM complex) of the outer membrane. Acts as a chaperone-like protein that protects the hydrophobic precursors from aggregation and guide them through the mitochondrial intermembrane space. The TIM8-TIM13 complex is non essential and only mediates the import of few proteins, while the predominant TIM9-TIM10 70 kDa complex is crucial and mediates the import of much more proteins.</text>
</comment>
<comment type="domain">
    <text evidence="14">The twin CX3C motif contains 4 conserved Cys residues that form 2 disulfide bonds in the mitochondrial intermembrane space.</text>
</comment>
<dbReference type="Proteomes" id="UP001239445">
    <property type="component" value="Unassembled WGS sequence"/>
</dbReference>
<dbReference type="AlphaFoldDB" id="A0AAJ0F349"/>
<keyword evidence="4" id="KW-0479">Metal-binding</keyword>
<dbReference type="GO" id="GO:0015031">
    <property type="term" value="P:protein transport"/>
    <property type="evidence" value="ECO:0007669"/>
    <property type="project" value="UniProtKB-KW"/>
</dbReference>
<keyword evidence="8 14" id="KW-0811">Translocation</keyword>
<keyword evidence="3 14" id="KW-0813">Transport</keyword>
<proteinExistence type="inferred from homology"/>
<evidence type="ECO:0000256" key="6">
    <source>
        <dbReference type="ARBA" id="ARBA00022833"/>
    </source>
</evidence>
<evidence type="ECO:0000256" key="4">
    <source>
        <dbReference type="ARBA" id="ARBA00022723"/>
    </source>
</evidence>
<dbReference type="Gene3D" id="1.10.287.810">
    <property type="entry name" value="Mitochondrial import inner membrane translocase subunit tim13 like domains"/>
    <property type="match status" value="1"/>
</dbReference>
<reference evidence="16" key="1">
    <citation type="submission" date="2023-06" db="EMBL/GenBank/DDBJ databases">
        <title>Genome-scale phylogeny and comparative genomics of the fungal order Sordariales.</title>
        <authorList>
            <consortium name="Lawrence Berkeley National Laboratory"/>
            <person name="Hensen N."/>
            <person name="Bonometti L."/>
            <person name="Westerberg I."/>
            <person name="Brannstrom I.O."/>
            <person name="Guillou S."/>
            <person name="Cros-Aarteil S."/>
            <person name="Calhoun S."/>
            <person name="Haridas S."/>
            <person name="Kuo A."/>
            <person name="Mondo S."/>
            <person name="Pangilinan J."/>
            <person name="Riley R."/>
            <person name="Labutti K."/>
            <person name="Andreopoulos B."/>
            <person name="Lipzen A."/>
            <person name="Chen C."/>
            <person name="Yanf M."/>
            <person name="Daum C."/>
            <person name="Ng V."/>
            <person name="Clum A."/>
            <person name="Steindorff A."/>
            <person name="Ohm R."/>
            <person name="Martin F."/>
            <person name="Silar P."/>
            <person name="Natvig D."/>
            <person name="Lalanne C."/>
            <person name="Gautier V."/>
            <person name="Ament-Velasquez S.L."/>
            <person name="Kruys A."/>
            <person name="Hutchinson M.I."/>
            <person name="Powell A.J."/>
            <person name="Barry K."/>
            <person name="Miller A.N."/>
            <person name="Grigoriev I.V."/>
            <person name="Debuchy R."/>
            <person name="Gladieux P."/>
            <person name="Thoren M.H."/>
            <person name="Johannesson H."/>
        </authorList>
    </citation>
    <scope>NUCLEOTIDE SEQUENCE</scope>
    <source>
        <strain evidence="16">PSN4</strain>
    </source>
</reference>
<organism evidence="16 17">
    <name type="scientific">Echria macrotheca</name>
    <dbReference type="NCBI Taxonomy" id="438768"/>
    <lineage>
        <taxon>Eukaryota</taxon>
        <taxon>Fungi</taxon>
        <taxon>Dikarya</taxon>
        <taxon>Ascomycota</taxon>
        <taxon>Pezizomycotina</taxon>
        <taxon>Sordariomycetes</taxon>
        <taxon>Sordariomycetidae</taxon>
        <taxon>Sordariales</taxon>
        <taxon>Schizotheciaceae</taxon>
        <taxon>Echria</taxon>
    </lineage>
</organism>
<accession>A0AAJ0F349</accession>
<evidence type="ECO:0000256" key="14">
    <source>
        <dbReference type="RuleBase" id="RU367043"/>
    </source>
</evidence>
<dbReference type="GO" id="GO:0046872">
    <property type="term" value="F:metal ion binding"/>
    <property type="evidence" value="ECO:0007669"/>
    <property type="project" value="UniProtKB-KW"/>
</dbReference>
<evidence type="ECO:0000256" key="8">
    <source>
        <dbReference type="ARBA" id="ARBA00023010"/>
    </source>
</evidence>
<name>A0AAJ0F349_9PEZI</name>
<dbReference type="InterPro" id="IPR035427">
    <property type="entry name" value="Tim10-like_dom_sf"/>
</dbReference>
<protein>
    <recommendedName>
        <fullName evidence="14">Mitochondrial import inner membrane translocase subunit</fullName>
    </recommendedName>
</protein>
<keyword evidence="5 14" id="KW-0999">Mitochondrion inner membrane</keyword>
<feature type="domain" description="Tim10-like" evidence="15">
    <location>
        <begin position="13"/>
        <end position="72"/>
    </location>
</feature>
<keyword evidence="9 14" id="KW-0496">Mitochondrion</keyword>
<comment type="subunit">
    <text evidence="13">Heterohexamer; composed of 3 copies of TIM8 and 3 copies of TIM13, named soluble 70 kDa complex. Associates with the TIM22 complex, whose core is composed of TIM22 and TIM54. Interacts with the transmembrane regions of multi-pass transmembrane proteins in transit.</text>
</comment>
<evidence type="ECO:0000256" key="2">
    <source>
        <dbReference type="ARBA" id="ARBA00006720"/>
    </source>
</evidence>
<dbReference type="GO" id="GO:0045039">
    <property type="term" value="P:protein insertion into mitochondrial inner membrane"/>
    <property type="evidence" value="ECO:0007669"/>
    <property type="project" value="UniProtKB-ARBA"/>
</dbReference>
<evidence type="ECO:0000256" key="10">
    <source>
        <dbReference type="ARBA" id="ARBA00023157"/>
    </source>
</evidence>
<evidence type="ECO:0000256" key="11">
    <source>
        <dbReference type="ARBA" id="ARBA00023186"/>
    </source>
</evidence>
<dbReference type="EMBL" id="MU839841">
    <property type="protein sequence ID" value="KAK1751827.1"/>
    <property type="molecule type" value="Genomic_DNA"/>
</dbReference>
<sequence>MDSDSVKKAIIRQVLAESSKANSQQLFQKMNEHCFEKCIPKPGSSMSSSETTCVTQCMDKYIAAWNQVNGALVRRLQQEVNNTIHT</sequence>
<comment type="similarity">
    <text evidence="2 14">Belongs to the small Tim family.</text>
</comment>
<keyword evidence="11 14" id="KW-0143">Chaperone</keyword>
<keyword evidence="6" id="KW-0862">Zinc</keyword>
<dbReference type="GO" id="GO:0042719">
    <property type="term" value="C:mitochondrial intermembrane space chaperone complex"/>
    <property type="evidence" value="ECO:0007669"/>
    <property type="project" value="UniProtKB-ARBA"/>
</dbReference>
<dbReference type="InterPro" id="IPR004217">
    <property type="entry name" value="Tim10-like"/>
</dbReference>
<comment type="caution">
    <text evidence="16">The sequence shown here is derived from an EMBL/GenBank/DDBJ whole genome shotgun (WGS) entry which is preliminary data.</text>
</comment>
<keyword evidence="10 14" id="KW-1015">Disulfide bond</keyword>
<gene>
    <name evidence="16" type="ORF">QBC47DRAFT_391124</name>
</gene>
<evidence type="ECO:0000256" key="9">
    <source>
        <dbReference type="ARBA" id="ARBA00023128"/>
    </source>
</evidence>
<dbReference type="SUPFAM" id="SSF144122">
    <property type="entry name" value="Tim10-like"/>
    <property type="match status" value="1"/>
</dbReference>
<keyword evidence="5 14" id="KW-0472">Membrane</keyword>
<evidence type="ECO:0000256" key="12">
    <source>
        <dbReference type="ARBA" id="ARBA00025151"/>
    </source>
</evidence>
<dbReference type="GO" id="GO:0005743">
    <property type="term" value="C:mitochondrial inner membrane"/>
    <property type="evidence" value="ECO:0007669"/>
    <property type="project" value="UniProtKB-SubCell"/>
</dbReference>
<dbReference type="Pfam" id="PF02953">
    <property type="entry name" value="zf-Tim10_DDP"/>
    <property type="match status" value="1"/>
</dbReference>
<evidence type="ECO:0000313" key="17">
    <source>
        <dbReference type="Proteomes" id="UP001239445"/>
    </source>
</evidence>